<organism evidence="1 2">
    <name type="scientific">Gigaspora margarita</name>
    <dbReference type="NCBI Taxonomy" id="4874"/>
    <lineage>
        <taxon>Eukaryota</taxon>
        <taxon>Fungi</taxon>
        <taxon>Fungi incertae sedis</taxon>
        <taxon>Mucoromycota</taxon>
        <taxon>Glomeromycotina</taxon>
        <taxon>Glomeromycetes</taxon>
        <taxon>Diversisporales</taxon>
        <taxon>Gigasporaceae</taxon>
        <taxon>Gigaspora</taxon>
    </lineage>
</organism>
<comment type="caution">
    <text evidence="1">The sequence shown here is derived from an EMBL/GenBank/DDBJ whole genome shotgun (WGS) entry which is preliminary data.</text>
</comment>
<sequence>MEVVRAIVNEICQIYDNAKCNKKICLLVMKRAVGIEPSIERAIIKAEKTCIETEYTAPKGNLDIQTFDNHTNTSEQCFGTESTAQKKIQK</sequence>
<dbReference type="EMBL" id="WTPW01000233">
    <property type="protein sequence ID" value="KAF0532291.1"/>
    <property type="molecule type" value="Genomic_DNA"/>
</dbReference>
<dbReference type="GO" id="GO:0007166">
    <property type="term" value="P:cell surface receptor signaling pathway"/>
    <property type="evidence" value="ECO:0007669"/>
    <property type="project" value="InterPro"/>
</dbReference>
<reference evidence="1 2" key="1">
    <citation type="journal article" date="2019" name="Environ. Microbiol.">
        <title>At the nexus of three kingdoms: the genome of the mycorrhizal fungus Gigaspora margarita provides insights into plant, endobacterial and fungal interactions.</title>
        <authorList>
            <person name="Venice F."/>
            <person name="Ghignone S."/>
            <person name="Salvioli di Fossalunga A."/>
            <person name="Amselem J."/>
            <person name="Novero M."/>
            <person name="Xianan X."/>
            <person name="Sedzielewska Toro K."/>
            <person name="Morin E."/>
            <person name="Lipzen A."/>
            <person name="Grigoriev I.V."/>
            <person name="Henrissat B."/>
            <person name="Martin F.M."/>
            <person name="Bonfante P."/>
        </authorList>
    </citation>
    <scope>NUCLEOTIDE SEQUENCE [LARGE SCALE GENOMIC DNA]</scope>
    <source>
        <strain evidence="1 2">BEG34</strain>
    </source>
</reference>
<accession>A0A8H4EPZ5</accession>
<keyword evidence="2" id="KW-1185">Reference proteome</keyword>
<evidence type="ECO:0000313" key="2">
    <source>
        <dbReference type="Proteomes" id="UP000439903"/>
    </source>
</evidence>
<proteinExistence type="predicted"/>
<gene>
    <name evidence="1" type="ORF">F8M41_011334</name>
</gene>
<evidence type="ECO:0000313" key="1">
    <source>
        <dbReference type="EMBL" id="KAF0532291.1"/>
    </source>
</evidence>
<dbReference type="InterPro" id="IPR036537">
    <property type="entry name" value="Adaptor_Cbl_N_dom_sf"/>
</dbReference>
<dbReference type="AlphaFoldDB" id="A0A8H4EPZ5"/>
<name>A0A8H4EPZ5_GIGMA</name>
<dbReference type="Proteomes" id="UP000439903">
    <property type="component" value="Unassembled WGS sequence"/>
</dbReference>
<protein>
    <submittedName>
        <fullName evidence="1">Uncharacterized protein</fullName>
    </submittedName>
</protein>
<dbReference type="Gene3D" id="1.20.930.20">
    <property type="entry name" value="Adaptor protein Cbl, N-terminal domain"/>
    <property type="match status" value="1"/>
</dbReference>